<dbReference type="Proteomes" id="UP000008837">
    <property type="component" value="Unassembled WGS sequence"/>
</dbReference>
<evidence type="ECO:0000256" key="1">
    <source>
        <dbReference type="SAM" id="MobiDB-lite"/>
    </source>
</evidence>
<feature type="compositionally biased region" description="Acidic residues" evidence="1">
    <location>
        <begin position="433"/>
        <end position="457"/>
    </location>
</feature>
<proteinExistence type="predicted"/>
<reference evidence="2 3" key="1">
    <citation type="journal article" date="2007" name="Proc. Natl. Acad. Sci. U.S.A.">
        <title>Dandruff-associated Malassezia genomes reveal convergent and divergent virulence traits shared with plant and human fungal pathogens.</title>
        <authorList>
            <person name="Xu J."/>
            <person name="Saunders C.W."/>
            <person name="Hu P."/>
            <person name="Grant R.A."/>
            <person name="Boekhout T."/>
            <person name="Kuramae E.E."/>
            <person name="Kronstad J.W."/>
            <person name="Deangelis Y.M."/>
            <person name="Reeder N.L."/>
            <person name="Johnstone K.R."/>
            <person name="Leland M."/>
            <person name="Fieno A.M."/>
            <person name="Begley W.M."/>
            <person name="Sun Y."/>
            <person name="Lacey M.P."/>
            <person name="Chaudhary T."/>
            <person name="Keough T."/>
            <person name="Chu L."/>
            <person name="Sears R."/>
            <person name="Yuan B."/>
            <person name="Dawson T.L.Jr."/>
        </authorList>
    </citation>
    <scope>NUCLEOTIDE SEQUENCE [LARGE SCALE GENOMIC DNA]</scope>
    <source>
        <strain evidence="3">ATCC MYA-4612 / CBS 7966</strain>
    </source>
</reference>
<dbReference type="KEGG" id="mgl:MGL_0177"/>
<feature type="region of interest" description="Disordered" evidence="1">
    <location>
        <begin position="1"/>
        <end position="52"/>
    </location>
</feature>
<evidence type="ECO:0000313" key="2">
    <source>
        <dbReference type="EMBL" id="EDP45188.1"/>
    </source>
</evidence>
<keyword evidence="3" id="KW-1185">Reference proteome</keyword>
<feature type="compositionally biased region" description="Basic and acidic residues" evidence="1">
    <location>
        <begin position="147"/>
        <end position="161"/>
    </location>
</feature>
<sequence>MGKSSNPHQRGRGRGHGRGRGRGGSRGRGGLGNRHLDSKTSRRRGASLPFDLASIFGGKDTAAFFEIDQEMDKPKQPPSSKHRVSGRSIASRGGKRGANRAVTSHNHVPFNYSAPQSKPPLPEEANATLFASYEQDDGKLNTNSGRIKSERMNKKVKSVPEHDDDNNDEEEDEEEDDDIVIEPHKRNKGSIPHRRKLEGLVVNDLQQIVQKREYNVHAMMKHANPLLRPILFVKASGIYDKTSLLEPNNFDSLISNENMETQTGSPKSDRSQSQSKAQSLASQNERRTQNPQAPHDNIRDEKEEILSKQEPIHTDKQTSNDDEEFLSFKLADQILESSSDRKPISEQDEILADWMENAMLSGPELVPLPTMAGISDPFGDHTTLEDIAIDAHERERDAWQSDSDDENEDDDDEDVENVEDETEQDLEHGLDDSMADNELEENVDGVEEAEEFEEDDASEEIFEEELHALLLSGLGKDIPRDSKQSDEDENFLQVLRGSFPDEDVGFSSTIGQVPKKSTFALMY</sequence>
<feature type="compositionally biased region" description="Basic residues" evidence="1">
    <location>
        <begin position="9"/>
        <end position="25"/>
    </location>
</feature>
<dbReference type="VEuPathDB" id="FungiDB:MGL_0177"/>
<feature type="compositionally biased region" description="Acidic residues" evidence="1">
    <location>
        <begin position="402"/>
        <end position="424"/>
    </location>
</feature>
<dbReference type="InParanoid" id="A8PS21"/>
<feature type="compositionally biased region" description="Acidic residues" evidence="1">
    <location>
        <begin position="162"/>
        <end position="180"/>
    </location>
</feature>
<feature type="region of interest" description="Disordered" evidence="1">
    <location>
        <begin position="66"/>
        <end position="192"/>
    </location>
</feature>
<feature type="compositionally biased region" description="Low complexity" evidence="1">
    <location>
        <begin position="271"/>
        <end position="283"/>
    </location>
</feature>
<feature type="region of interest" description="Disordered" evidence="1">
    <location>
        <begin position="258"/>
        <end position="299"/>
    </location>
</feature>
<organism evidence="2 3">
    <name type="scientific">Malassezia globosa (strain ATCC MYA-4612 / CBS 7966)</name>
    <name type="common">Dandruff-associated fungus</name>
    <dbReference type="NCBI Taxonomy" id="425265"/>
    <lineage>
        <taxon>Eukaryota</taxon>
        <taxon>Fungi</taxon>
        <taxon>Dikarya</taxon>
        <taxon>Basidiomycota</taxon>
        <taxon>Ustilaginomycotina</taxon>
        <taxon>Malasseziomycetes</taxon>
        <taxon>Malasseziales</taxon>
        <taxon>Malasseziaceae</taxon>
        <taxon>Malassezia</taxon>
    </lineage>
</organism>
<dbReference type="EMBL" id="AAYY01000001">
    <property type="protein sequence ID" value="EDP45188.1"/>
    <property type="molecule type" value="Genomic_DNA"/>
</dbReference>
<accession>A8PS21</accession>
<dbReference type="GeneID" id="5856708"/>
<dbReference type="STRING" id="425265.A8PS21"/>
<comment type="caution">
    <text evidence="2">The sequence shown here is derived from an EMBL/GenBank/DDBJ whole genome shotgun (WGS) entry which is preliminary data.</text>
</comment>
<dbReference type="AlphaFoldDB" id="A8PS21"/>
<feature type="region of interest" description="Disordered" evidence="1">
    <location>
        <begin position="394"/>
        <end position="457"/>
    </location>
</feature>
<evidence type="ECO:0000313" key="3">
    <source>
        <dbReference type="Proteomes" id="UP000008837"/>
    </source>
</evidence>
<gene>
    <name evidence="2" type="ORF">MGL_0177</name>
</gene>
<name>A8PS21_MALGO</name>
<dbReference type="RefSeq" id="XP_001732402.1">
    <property type="nucleotide sequence ID" value="XM_001732350.1"/>
</dbReference>
<protein>
    <submittedName>
        <fullName evidence="2">Uncharacterized protein</fullName>
    </submittedName>
</protein>